<organism evidence="1 2">
    <name type="scientific">Ancylostoma caninum</name>
    <name type="common">Dog hookworm</name>
    <dbReference type="NCBI Taxonomy" id="29170"/>
    <lineage>
        <taxon>Eukaryota</taxon>
        <taxon>Metazoa</taxon>
        <taxon>Ecdysozoa</taxon>
        <taxon>Nematoda</taxon>
        <taxon>Chromadorea</taxon>
        <taxon>Rhabditida</taxon>
        <taxon>Rhabditina</taxon>
        <taxon>Rhabditomorpha</taxon>
        <taxon>Strongyloidea</taxon>
        <taxon>Ancylostomatidae</taxon>
        <taxon>Ancylostomatinae</taxon>
        <taxon>Ancylostoma</taxon>
    </lineage>
</organism>
<dbReference type="AlphaFoldDB" id="A0A368GU14"/>
<dbReference type="Proteomes" id="UP000252519">
    <property type="component" value="Unassembled WGS sequence"/>
</dbReference>
<gene>
    <name evidence="1" type="ORF">ANCCAN_06047</name>
</gene>
<keyword evidence="2" id="KW-1185">Reference proteome</keyword>
<name>A0A368GU14_ANCCA</name>
<sequence length="90" mass="10700">MKLFKKLHYRHLLIIKPENEKGVRGEEQCVEHRQRNNCNKSSLMGLNVTEQKIHTFLYAPVTTGFLQTVDLFLFFYTSDCYLMFILLDKL</sequence>
<dbReference type="EMBL" id="JOJR01000055">
    <property type="protein sequence ID" value="RCN47853.1"/>
    <property type="molecule type" value="Genomic_DNA"/>
</dbReference>
<reference evidence="1 2" key="1">
    <citation type="submission" date="2014-10" db="EMBL/GenBank/DDBJ databases">
        <title>Draft genome of the hookworm Ancylostoma caninum.</title>
        <authorList>
            <person name="Mitreva M."/>
        </authorList>
    </citation>
    <scope>NUCLEOTIDE SEQUENCE [LARGE SCALE GENOMIC DNA]</scope>
    <source>
        <strain evidence="1 2">Baltimore</strain>
    </source>
</reference>
<evidence type="ECO:0000313" key="1">
    <source>
        <dbReference type="EMBL" id="RCN47853.1"/>
    </source>
</evidence>
<comment type="caution">
    <text evidence="1">The sequence shown here is derived from an EMBL/GenBank/DDBJ whole genome shotgun (WGS) entry which is preliminary data.</text>
</comment>
<protein>
    <submittedName>
        <fullName evidence="1">Uncharacterized protein</fullName>
    </submittedName>
</protein>
<accession>A0A368GU14</accession>
<evidence type="ECO:0000313" key="2">
    <source>
        <dbReference type="Proteomes" id="UP000252519"/>
    </source>
</evidence>
<proteinExistence type="predicted"/>